<evidence type="ECO:0000313" key="2">
    <source>
        <dbReference type="EMBL" id="KZC11449.1"/>
    </source>
</evidence>
<keyword evidence="3" id="KW-1185">Reference proteome</keyword>
<dbReference type="Proteomes" id="UP000076502">
    <property type="component" value="Unassembled WGS sequence"/>
</dbReference>
<name>A0A154PHY0_DUFNO</name>
<proteinExistence type="predicted"/>
<evidence type="ECO:0000256" key="1">
    <source>
        <dbReference type="SAM" id="MobiDB-lite"/>
    </source>
</evidence>
<feature type="region of interest" description="Disordered" evidence="1">
    <location>
        <begin position="1"/>
        <end position="45"/>
    </location>
</feature>
<protein>
    <submittedName>
        <fullName evidence="2">Uncharacterized protein</fullName>
    </submittedName>
</protein>
<sequence length="88" mass="10319">MSHLPFSSGVRAGTRSRERPSDPDMSRARRSAKETPMRRRYFTRSDRLKGERYEELALPGIRRNLGARHSFLPLLPVPISFRHSRQDR</sequence>
<dbReference type="EMBL" id="KQ434918">
    <property type="protein sequence ID" value="KZC11449.1"/>
    <property type="molecule type" value="Genomic_DNA"/>
</dbReference>
<dbReference type="AlphaFoldDB" id="A0A154PHY0"/>
<evidence type="ECO:0000313" key="3">
    <source>
        <dbReference type="Proteomes" id="UP000076502"/>
    </source>
</evidence>
<accession>A0A154PHY0</accession>
<gene>
    <name evidence="2" type="ORF">WN55_02623</name>
</gene>
<feature type="compositionally biased region" description="Basic and acidic residues" evidence="1">
    <location>
        <begin position="15"/>
        <end position="45"/>
    </location>
</feature>
<organism evidence="2 3">
    <name type="scientific">Dufourea novaeangliae</name>
    <name type="common">Sweat bee</name>
    <dbReference type="NCBI Taxonomy" id="178035"/>
    <lineage>
        <taxon>Eukaryota</taxon>
        <taxon>Metazoa</taxon>
        <taxon>Ecdysozoa</taxon>
        <taxon>Arthropoda</taxon>
        <taxon>Hexapoda</taxon>
        <taxon>Insecta</taxon>
        <taxon>Pterygota</taxon>
        <taxon>Neoptera</taxon>
        <taxon>Endopterygota</taxon>
        <taxon>Hymenoptera</taxon>
        <taxon>Apocrita</taxon>
        <taxon>Aculeata</taxon>
        <taxon>Apoidea</taxon>
        <taxon>Anthophila</taxon>
        <taxon>Halictidae</taxon>
        <taxon>Rophitinae</taxon>
        <taxon>Dufourea</taxon>
    </lineage>
</organism>
<reference evidence="2 3" key="1">
    <citation type="submission" date="2015-07" db="EMBL/GenBank/DDBJ databases">
        <title>The genome of Dufourea novaeangliae.</title>
        <authorList>
            <person name="Pan H."/>
            <person name="Kapheim K."/>
        </authorList>
    </citation>
    <scope>NUCLEOTIDE SEQUENCE [LARGE SCALE GENOMIC DNA]</scope>
    <source>
        <strain evidence="2">0120121106</strain>
        <tissue evidence="2">Whole body</tissue>
    </source>
</reference>